<dbReference type="PANTHER" id="PTHR47977">
    <property type="entry name" value="RAS-RELATED PROTEIN RAB"/>
    <property type="match status" value="1"/>
</dbReference>
<keyword evidence="1" id="KW-0547">Nucleotide-binding</keyword>
<evidence type="ECO:0000256" key="2">
    <source>
        <dbReference type="ARBA" id="ARBA00023134"/>
    </source>
</evidence>
<name>A0A836KJY0_9TRYP</name>
<evidence type="ECO:0000313" key="5">
    <source>
        <dbReference type="Proteomes" id="UP000674143"/>
    </source>
</evidence>
<feature type="region of interest" description="Disordered" evidence="3">
    <location>
        <begin position="1"/>
        <end position="20"/>
    </location>
</feature>
<sequence length="78" mass="8574">MSSASASALGKATVVSASSPSTLKHKLVLLGDQSVGKTSIITRFMYDTFDQQYQPTIGIDFFSKTIRLEDDHDVRLHL</sequence>
<comment type="caution">
    <text evidence="4">The sequence shown here is derived from an EMBL/GenBank/DDBJ whole genome shotgun (WGS) entry which is preliminary data.</text>
</comment>
<evidence type="ECO:0000313" key="4">
    <source>
        <dbReference type="EMBL" id="KAG5473375.1"/>
    </source>
</evidence>
<dbReference type="KEGG" id="loi:92359375"/>
<protein>
    <submittedName>
        <fullName evidence="4">Uncharacterized protein</fullName>
    </submittedName>
</protein>
<dbReference type="EMBL" id="JAFHLR010000029">
    <property type="protein sequence ID" value="KAG5473375.1"/>
    <property type="molecule type" value="Genomic_DNA"/>
</dbReference>
<dbReference type="AlphaFoldDB" id="A0A836KJY0"/>
<keyword evidence="5" id="KW-1185">Reference proteome</keyword>
<reference evidence="5" key="1">
    <citation type="journal article" date="2021" name="Microbiol. Resour. Announc.">
        <title>LGAAP: Leishmaniinae Genome Assembly and Annotation Pipeline.</title>
        <authorList>
            <person name="Almutairi H."/>
            <person name="Urbaniak M.D."/>
            <person name="Bates M.D."/>
            <person name="Jariyapan N."/>
            <person name="Kwakye-Nuako G."/>
            <person name="Thomaz-Soccol V."/>
            <person name="Al-Salem W.S."/>
            <person name="Dillon R.J."/>
            <person name="Bates P.A."/>
            <person name="Gatherer D."/>
        </authorList>
    </citation>
    <scope>NUCLEOTIDE SEQUENCE [LARGE SCALE GENOMIC DNA]</scope>
</reference>
<dbReference type="PROSITE" id="PS51419">
    <property type="entry name" value="RAB"/>
    <property type="match status" value="1"/>
</dbReference>
<dbReference type="RefSeq" id="XP_067061378.1">
    <property type="nucleotide sequence ID" value="XM_067205441.1"/>
</dbReference>
<dbReference type="InterPro" id="IPR050227">
    <property type="entry name" value="Rab"/>
</dbReference>
<accession>A0A836KJY0</accession>
<evidence type="ECO:0000256" key="3">
    <source>
        <dbReference type="SAM" id="MobiDB-lite"/>
    </source>
</evidence>
<proteinExistence type="predicted"/>
<dbReference type="GO" id="GO:0005525">
    <property type="term" value="F:GTP binding"/>
    <property type="evidence" value="ECO:0007669"/>
    <property type="project" value="UniProtKB-KW"/>
</dbReference>
<dbReference type="Proteomes" id="UP000674143">
    <property type="component" value="Unassembled WGS sequence"/>
</dbReference>
<keyword evidence="2" id="KW-0342">GTP-binding</keyword>
<gene>
    <name evidence="4" type="ORF">LSCM4_03438</name>
</gene>
<organism evidence="4 5">
    <name type="scientific">Leishmania orientalis</name>
    <dbReference type="NCBI Taxonomy" id="2249476"/>
    <lineage>
        <taxon>Eukaryota</taxon>
        <taxon>Discoba</taxon>
        <taxon>Euglenozoa</taxon>
        <taxon>Kinetoplastea</taxon>
        <taxon>Metakinetoplastina</taxon>
        <taxon>Trypanosomatida</taxon>
        <taxon>Trypanosomatidae</taxon>
        <taxon>Leishmaniinae</taxon>
        <taxon>Leishmania</taxon>
    </lineage>
</organism>
<reference evidence="5" key="2">
    <citation type="journal article" date="2021" name="Sci. Data">
        <title>Chromosome-scale genome sequencing, assembly and annotation of six genomes from subfamily Leishmaniinae.</title>
        <authorList>
            <person name="Almutairi H."/>
            <person name="Urbaniak M.D."/>
            <person name="Bates M.D."/>
            <person name="Jariyapan N."/>
            <person name="Kwakye-Nuako G."/>
            <person name="Thomaz Soccol V."/>
            <person name="Al-Salem W.S."/>
            <person name="Dillon R.J."/>
            <person name="Bates P.A."/>
            <person name="Gatherer D."/>
        </authorList>
    </citation>
    <scope>NUCLEOTIDE SEQUENCE [LARGE SCALE GENOMIC DNA]</scope>
</reference>
<dbReference type="SUPFAM" id="SSF52540">
    <property type="entry name" value="P-loop containing nucleoside triphosphate hydrolases"/>
    <property type="match status" value="1"/>
</dbReference>
<dbReference type="PRINTS" id="PR00449">
    <property type="entry name" value="RASTRNSFRMNG"/>
</dbReference>
<dbReference type="GeneID" id="92359375"/>
<dbReference type="Gene3D" id="3.40.50.300">
    <property type="entry name" value="P-loop containing nucleotide triphosphate hydrolases"/>
    <property type="match status" value="1"/>
</dbReference>
<evidence type="ECO:0000256" key="1">
    <source>
        <dbReference type="ARBA" id="ARBA00022741"/>
    </source>
</evidence>
<dbReference type="Pfam" id="PF08477">
    <property type="entry name" value="Roc"/>
    <property type="match status" value="1"/>
</dbReference>
<dbReference type="InterPro" id="IPR027417">
    <property type="entry name" value="P-loop_NTPase"/>
</dbReference>